<keyword evidence="3" id="KW-1185">Reference proteome</keyword>
<proteinExistence type="predicted"/>
<dbReference type="PANTHER" id="PTHR30603">
    <property type="entry name" value="RNA POLYMERASE SIGMA FACTOR RPO"/>
    <property type="match status" value="1"/>
</dbReference>
<dbReference type="InterPro" id="IPR036388">
    <property type="entry name" value="WH-like_DNA-bd_sf"/>
</dbReference>
<dbReference type="GO" id="GO:0006352">
    <property type="term" value="P:DNA-templated transcription initiation"/>
    <property type="evidence" value="ECO:0007669"/>
    <property type="project" value="InterPro"/>
</dbReference>
<dbReference type="Proteomes" id="UP000218934">
    <property type="component" value="Unassembled WGS sequence"/>
</dbReference>
<dbReference type="PANTHER" id="PTHR30603:SF47">
    <property type="entry name" value="RNA POLYMERASE SIGMA FACTOR SIGD, CHLOROPLASTIC"/>
    <property type="match status" value="1"/>
</dbReference>
<dbReference type="AlphaFoldDB" id="A0A2A4FRN5"/>
<comment type="caution">
    <text evidence="2">The sequence shown here is derived from an EMBL/GenBank/DDBJ whole genome shotgun (WGS) entry which is preliminary data.</text>
</comment>
<dbReference type="KEGG" id="rdi:CMV14_22260"/>
<evidence type="ECO:0000313" key="3">
    <source>
        <dbReference type="Proteomes" id="UP000218934"/>
    </source>
</evidence>
<dbReference type="Pfam" id="PF04545">
    <property type="entry name" value="Sigma70_r4"/>
    <property type="match status" value="1"/>
</dbReference>
<sequence>MTATSFVEDLTNEALAGSEPPTIEEIRNYRLAELVEDFDVRVRLRNSITLAAKSGTLPLQTVGEYLDAGDQAFAILVRKVKNFGRNSGLELEALVHDLIDGKLPMAGEVEPPCEPVDIRTKLAPLGDERIGDLARDELLSTRLTAVLGRSAISQARLVDVVADFGQVSAQLLNEPNCGRKSVTEFRAFCYRHVARLLHEAGTDDVASTVAGLFGPLPVGVTNVSGAPGQQFGFDIPEHGSLQARVEWLLDELPPRSRMILERRNGIGQGDCETLEEIGRDLTVTRERVRQIESKSLRRLKMRTRRAPIRELLLSAAGDNWDGLADGGARLLRTELPAVRRRLDPYLRLACDIELLSLEGLLNLVAHPMPHGWLAPGGDAEEVMEAAMALPDVDSCPLPYPVGAFAGDVDDAAIQLAAELVADRTIRHGYLMPGRVGTRLARMVRLHAMLAEAGQPMEIARLVGQYRFLFPDDLCSVRDAEIVMDAAPHLFLELCDAAWVAINLGGEEFGPIHASSPAPPPDEEGGTIAFALQQTLTDRGPTRLADLMDEAESILPEGRSVNSIGPVLLMRPDLFVRALPGVYALPNQVSELQAAMPADWPVLFNDNQARLYALARYAGEERDIFPLWSAETERRLCQWARHSGGSGVFASLMSVSEPGAWQLGPGQLEEWDTLKRAAHFEIAPVLRTAAAYQLPDLDRLFAALRYALGRGAISWCACNRLVGRKLDSHTGAGLVALLLALGAVEEQSRDGYRWQRPHRVNGRAKLLADRCEAAFKLAPEAPDWSSQLGRELAEEACSSRELEDSWASLDLVKSMFDGAQQADVIDSDDPLEQLLEAQRRARDAERRQATLDWLLEE</sequence>
<protein>
    <recommendedName>
        <fullName evidence="1">RNA polymerase sigma-70 domain-containing protein</fullName>
    </recommendedName>
</protein>
<dbReference type="InterPro" id="IPR013324">
    <property type="entry name" value="RNA_pol_sigma_r3/r4-like"/>
</dbReference>
<evidence type="ECO:0000259" key="1">
    <source>
        <dbReference type="PROSITE" id="PS00716"/>
    </source>
</evidence>
<reference evidence="2 3" key="1">
    <citation type="submission" date="2017-09" db="EMBL/GenBank/DDBJ databases">
        <title>The Catabolism of 3,6-Dichlorosalicylic acid is Initiated by the Cytochrome P450 Monooxygenase DsmABC in Rhizorhabdus dicambivorans Ndbn-20.</title>
        <authorList>
            <person name="Na L."/>
        </authorList>
    </citation>
    <scope>NUCLEOTIDE SEQUENCE [LARGE SCALE GENOMIC DNA]</scope>
    <source>
        <strain evidence="2 3">Ndbn-20m</strain>
    </source>
</reference>
<evidence type="ECO:0000313" key="2">
    <source>
        <dbReference type="EMBL" id="PCE40789.1"/>
    </source>
</evidence>
<dbReference type="SUPFAM" id="SSF88659">
    <property type="entry name" value="Sigma3 and sigma4 domains of RNA polymerase sigma factors"/>
    <property type="match status" value="1"/>
</dbReference>
<dbReference type="PRINTS" id="PR00046">
    <property type="entry name" value="SIGMA70FCT"/>
</dbReference>
<dbReference type="OrthoDB" id="8067718at2"/>
<dbReference type="RefSeq" id="WP_066966597.1">
    <property type="nucleotide sequence ID" value="NZ_CP023449.1"/>
</dbReference>
<feature type="domain" description="RNA polymerase sigma-70" evidence="1">
    <location>
        <begin position="273"/>
        <end position="299"/>
    </location>
</feature>
<accession>A0A2A4FRN5</accession>
<dbReference type="Gene3D" id="1.10.10.10">
    <property type="entry name" value="Winged helix-like DNA-binding domain superfamily/Winged helix DNA-binding domain"/>
    <property type="match status" value="1"/>
</dbReference>
<organism evidence="2 3">
    <name type="scientific">Rhizorhabdus dicambivorans</name>
    <dbReference type="NCBI Taxonomy" id="1850238"/>
    <lineage>
        <taxon>Bacteria</taxon>
        <taxon>Pseudomonadati</taxon>
        <taxon>Pseudomonadota</taxon>
        <taxon>Alphaproteobacteria</taxon>
        <taxon>Sphingomonadales</taxon>
        <taxon>Sphingomonadaceae</taxon>
        <taxon>Rhizorhabdus</taxon>
    </lineage>
</organism>
<gene>
    <name evidence="2" type="ORF">COO09_18195</name>
</gene>
<dbReference type="InterPro" id="IPR007630">
    <property type="entry name" value="RNA_pol_sigma70_r4"/>
</dbReference>
<dbReference type="PROSITE" id="PS00716">
    <property type="entry name" value="SIGMA70_2"/>
    <property type="match status" value="1"/>
</dbReference>
<name>A0A2A4FRN5_9SPHN</name>
<dbReference type="EMBL" id="NWUF01000022">
    <property type="protein sequence ID" value="PCE40789.1"/>
    <property type="molecule type" value="Genomic_DNA"/>
</dbReference>
<dbReference type="InterPro" id="IPR000943">
    <property type="entry name" value="RNA_pol_sigma70"/>
</dbReference>
<dbReference type="InterPro" id="IPR050239">
    <property type="entry name" value="Sigma-70_RNA_pol_init_factors"/>
</dbReference>
<dbReference type="GO" id="GO:0003700">
    <property type="term" value="F:DNA-binding transcription factor activity"/>
    <property type="evidence" value="ECO:0007669"/>
    <property type="project" value="InterPro"/>
</dbReference>
<dbReference type="CDD" id="cd06171">
    <property type="entry name" value="Sigma70_r4"/>
    <property type="match status" value="1"/>
</dbReference>